<dbReference type="Pfam" id="PF00651">
    <property type="entry name" value="BTB"/>
    <property type="match status" value="1"/>
</dbReference>
<dbReference type="Proteomes" id="UP000694728">
    <property type="component" value="Unplaced"/>
</dbReference>
<feature type="compositionally biased region" description="Basic and acidic residues" evidence="1">
    <location>
        <begin position="87"/>
        <end position="96"/>
    </location>
</feature>
<dbReference type="AlphaFoldDB" id="A0A8D1GNH2"/>
<dbReference type="CDD" id="cd18262">
    <property type="entry name" value="BTB1_POZ_KLHL33"/>
    <property type="match status" value="1"/>
</dbReference>
<dbReference type="SUPFAM" id="SSF54695">
    <property type="entry name" value="POZ domain"/>
    <property type="match status" value="1"/>
</dbReference>
<dbReference type="Ensembl" id="ENSSSCT00040025558.1">
    <property type="protein sequence ID" value="ENSSSCP00040010788.1"/>
    <property type="gene ID" value="ENSSSCG00040018959.1"/>
</dbReference>
<evidence type="ECO:0000313" key="4">
    <source>
        <dbReference type="Proteomes" id="UP000694728"/>
    </source>
</evidence>
<evidence type="ECO:0000313" key="3">
    <source>
        <dbReference type="Ensembl" id="ENSSSCP00045006144.1"/>
    </source>
</evidence>
<dbReference type="InterPro" id="IPR000210">
    <property type="entry name" value="BTB/POZ_dom"/>
</dbReference>
<evidence type="ECO:0000259" key="2">
    <source>
        <dbReference type="PROSITE" id="PS50097"/>
    </source>
</evidence>
<dbReference type="Ensembl" id="ENSSSCT00025093418.1">
    <property type="protein sequence ID" value="ENSSSCP00025040989.1"/>
    <property type="gene ID" value="ENSSSCG00025068055.1"/>
</dbReference>
<dbReference type="SMART" id="SM00225">
    <property type="entry name" value="BTB"/>
    <property type="match status" value="1"/>
</dbReference>
<feature type="domain" description="BTB" evidence="2">
    <location>
        <begin position="194"/>
        <end position="258"/>
    </location>
</feature>
<feature type="region of interest" description="Disordered" evidence="1">
    <location>
        <begin position="84"/>
        <end position="171"/>
    </location>
</feature>
<dbReference type="Gene3D" id="3.30.710.10">
    <property type="entry name" value="Potassium Channel Kv1.1, Chain A"/>
    <property type="match status" value="1"/>
</dbReference>
<proteinExistence type="predicted"/>
<sequence length="387" mass="42174">MTFPAWSHKSASLQGWGVGSRLEKRTYQGKRWALLGTAPQGSARRVSVHSHGYCIGERKDDSNGTAKLCIQVVQAIQRTCAMSVSDSAHRPSDPEHVSLPVQKDGLGFPSPARRTPSWPPSPDEDPSLPPFPLEEPGPRLMAPGSLPSPALSLEEEEEDEDGEDAAEPEGLCSEEHPSQFFAEAQRLREQRLLLDEEVSVGGRIYGVHRVILAAVSSLFRGRLLGSGGPQPPFSLDVTPRAWEAVLTFAYEGVLGPAPQEDVLVAAETLGAPRVKAVAQRGRQGAGSAGEDEKQPSQAEELRENLRSIELLYREGIGCDLELEAGGCRLRGEGLWGVILMQVHMLPGIVCASSRWFHPYHRSFDPRCRQNFSGVAFGVSPEPLKMEH</sequence>
<dbReference type="Proteomes" id="UP000694727">
    <property type="component" value="Unplaced"/>
</dbReference>
<dbReference type="Ensembl" id="ENSSSCT00015060017.1">
    <property type="protein sequence ID" value="ENSSSCP00015024156.1"/>
    <property type="gene ID" value="ENSSSCG00015044972.1"/>
</dbReference>
<evidence type="ECO:0000256" key="1">
    <source>
        <dbReference type="SAM" id="MobiDB-lite"/>
    </source>
</evidence>
<dbReference type="PROSITE" id="PS50097">
    <property type="entry name" value="BTB"/>
    <property type="match status" value="1"/>
</dbReference>
<dbReference type="InterPro" id="IPR011333">
    <property type="entry name" value="SKP1/BTB/POZ_sf"/>
</dbReference>
<accession>A0A8D1GNH2</accession>
<name>A0A8D1GNH2_PIG</name>
<dbReference type="Proteomes" id="UP000694726">
    <property type="component" value="Unplaced"/>
</dbReference>
<feature type="compositionally biased region" description="Basic and acidic residues" evidence="1">
    <location>
        <begin position="290"/>
        <end position="299"/>
    </location>
</feature>
<protein>
    <submittedName>
        <fullName evidence="3">Kelch like family member 33</fullName>
    </submittedName>
</protein>
<dbReference type="Ensembl" id="ENSSSCT00035002139.1">
    <property type="protein sequence ID" value="ENSSSCP00035000689.1"/>
    <property type="gene ID" value="ENSSSCG00035001726.1"/>
</dbReference>
<feature type="region of interest" description="Disordered" evidence="1">
    <location>
        <begin position="280"/>
        <end position="299"/>
    </location>
</feature>
<feature type="compositionally biased region" description="Acidic residues" evidence="1">
    <location>
        <begin position="153"/>
        <end position="167"/>
    </location>
</feature>
<organism evidence="3 4">
    <name type="scientific">Sus scrofa</name>
    <name type="common">Pig</name>
    <dbReference type="NCBI Taxonomy" id="9823"/>
    <lineage>
        <taxon>Eukaryota</taxon>
        <taxon>Metazoa</taxon>
        <taxon>Chordata</taxon>
        <taxon>Craniata</taxon>
        <taxon>Vertebrata</taxon>
        <taxon>Euteleostomi</taxon>
        <taxon>Mammalia</taxon>
        <taxon>Eutheria</taxon>
        <taxon>Laurasiatheria</taxon>
        <taxon>Artiodactyla</taxon>
        <taxon>Suina</taxon>
        <taxon>Suidae</taxon>
        <taxon>Sus</taxon>
    </lineage>
</organism>
<dbReference type="Proteomes" id="UP000694722">
    <property type="component" value="Unplaced"/>
</dbReference>
<reference evidence="3" key="1">
    <citation type="submission" date="2025-05" db="UniProtKB">
        <authorList>
            <consortium name="Ensembl"/>
        </authorList>
    </citation>
    <scope>IDENTIFICATION</scope>
</reference>
<dbReference type="Ensembl" id="ENSSSCT00045009039.1">
    <property type="protein sequence ID" value="ENSSSCP00045006144.1"/>
    <property type="gene ID" value="ENSSSCG00045005445.1"/>
</dbReference>
<feature type="compositionally biased region" description="Low complexity" evidence="1">
    <location>
        <begin position="138"/>
        <end position="152"/>
    </location>
</feature>
<dbReference type="Proteomes" id="UP000694720">
    <property type="component" value="Unplaced"/>
</dbReference>
<feature type="compositionally biased region" description="Pro residues" evidence="1">
    <location>
        <begin position="117"/>
        <end position="135"/>
    </location>
</feature>